<keyword evidence="3 6" id="KW-0812">Transmembrane</keyword>
<feature type="transmembrane region" description="Helical" evidence="6">
    <location>
        <begin position="91"/>
        <end position="111"/>
    </location>
</feature>
<dbReference type="PANTHER" id="PTHR43791:SF52">
    <property type="entry name" value="TRANSPORTER, PUTATIVE (AFU_ORTHOLOGUE AFUA_1G11820)-RELATED"/>
    <property type="match status" value="1"/>
</dbReference>
<keyword evidence="9" id="KW-1185">Reference proteome</keyword>
<dbReference type="Pfam" id="PF07690">
    <property type="entry name" value="MFS_1"/>
    <property type="match status" value="1"/>
</dbReference>
<evidence type="ECO:0000313" key="8">
    <source>
        <dbReference type="EMBL" id="KAK9423427.1"/>
    </source>
</evidence>
<feature type="transmembrane region" description="Helical" evidence="6">
    <location>
        <begin position="118"/>
        <end position="136"/>
    </location>
</feature>
<feature type="transmembrane region" description="Helical" evidence="6">
    <location>
        <begin position="279"/>
        <end position="301"/>
    </location>
</feature>
<name>A0ABR2V926_9PEZI</name>
<organism evidence="8 9">
    <name type="scientific">Seiridium unicorne</name>
    <dbReference type="NCBI Taxonomy" id="138068"/>
    <lineage>
        <taxon>Eukaryota</taxon>
        <taxon>Fungi</taxon>
        <taxon>Dikarya</taxon>
        <taxon>Ascomycota</taxon>
        <taxon>Pezizomycotina</taxon>
        <taxon>Sordariomycetes</taxon>
        <taxon>Xylariomycetidae</taxon>
        <taxon>Amphisphaeriales</taxon>
        <taxon>Sporocadaceae</taxon>
        <taxon>Seiridium</taxon>
    </lineage>
</organism>
<dbReference type="SUPFAM" id="SSF103473">
    <property type="entry name" value="MFS general substrate transporter"/>
    <property type="match status" value="1"/>
</dbReference>
<keyword evidence="2" id="KW-0813">Transport</keyword>
<evidence type="ECO:0000256" key="5">
    <source>
        <dbReference type="ARBA" id="ARBA00023136"/>
    </source>
</evidence>
<reference evidence="8 9" key="1">
    <citation type="journal article" date="2024" name="J. Plant Pathol.">
        <title>Sequence and assembly of the genome of Seiridium unicorne, isolate CBS 538.82, causal agent of cypress canker disease.</title>
        <authorList>
            <person name="Scali E."/>
            <person name="Rocca G.D."/>
            <person name="Danti R."/>
            <person name="Garbelotto M."/>
            <person name="Barberini S."/>
            <person name="Baroncelli R."/>
            <person name="Emiliani G."/>
        </authorList>
    </citation>
    <scope>NUCLEOTIDE SEQUENCE [LARGE SCALE GENOMIC DNA]</scope>
    <source>
        <strain evidence="8 9">BM-138-508</strain>
    </source>
</reference>
<feature type="transmembrane region" description="Helical" evidence="6">
    <location>
        <begin position="180"/>
        <end position="199"/>
    </location>
</feature>
<feature type="transmembrane region" description="Helical" evidence="6">
    <location>
        <begin position="407"/>
        <end position="428"/>
    </location>
</feature>
<feature type="transmembrane region" description="Helical" evidence="6">
    <location>
        <begin position="345"/>
        <end position="362"/>
    </location>
</feature>
<dbReference type="Proteomes" id="UP001408356">
    <property type="component" value="Unassembled WGS sequence"/>
</dbReference>
<feature type="transmembrane region" description="Helical" evidence="6">
    <location>
        <begin position="148"/>
        <end position="168"/>
    </location>
</feature>
<evidence type="ECO:0000256" key="3">
    <source>
        <dbReference type="ARBA" id="ARBA00022692"/>
    </source>
</evidence>
<protein>
    <submittedName>
        <fullName evidence="8">Major facilitator superfamily (MFS) profile domain-containing protein</fullName>
    </submittedName>
</protein>
<feature type="transmembrane region" description="Helical" evidence="6">
    <location>
        <begin position="211"/>
        <end position="233"/>
    </location>
</feature>
<dbReference type="PROSITE" id="PS50850">
    <property type="entry name" value="MFS"/>
    <property type="match status" value="1"/>
</dbReference>
<dbReference type="PANTHER" id="PTHR43791">
    <property type="entry name" value="PERMEASE-RELATED"/>
    <property type="match status" value="1"/>
</dbReference>
<evidence type="ECO:0000256" key="4">
    <source>
        <dbReference type="ARBA" id="ARBA00022989"/>
    </source>
</evidence>
<keyword evidence="4 6" id="KW-1133">Transmembrane helix</keyword>
<comment type="caution">
    <text evidence="8">The sequence shown here is derived from an EMBL/GenBank/DDBJ whole genome shotgun (WGS) entry which is preliminary data.</text>
</comment>
<comment type="subcellular location">
    <subcellularLocation>
        <location evidence="1">Membrane</location>
        <topology evidence="1">Multi-pass membrane protein</topology>
    </subcellularLocation>
</comment>
<evidence type="ECO:0000259" key="7">
    <source>
        <dbReference type="PROSITE" id="PS50850"/>
    </source>
</evidence>
<gene>
    <name evidence="8" type="ORF">SUNI508_04321</name>
</gene>
<sequence>MSVQVTKDDLDSGIGAQHLELPKDIERMEEVEHALLDPSVERKLVWKCDLHVLPPITALFFLSFMDRTNIGNARIQGMTGDLHMTGRDYNVALFIFFIPYILFEIPSNMIIKRVPPSTWLSVIMVLWGIATIGQGLVRNNGQLIACRFILGLFEAGLFPGCVYLISMYYKRYELQWRMSLFFCASILAGAFSGLLAFAIANMGGVGGYGAWRWIFIIEGLLTVVVGCISKWWIADWPETAKFLNDEERQILVSRLARDTGEARMDHLDKRSTKRIATDWKIYAGTVAYFGVVNTGYAGSFFIPTILNQMGLTAAAAQVRTIPIYIVATIACLTAAYSTDRLRHRYSFTMIGISVATIGYILLLCQQHVAVGVRYFALFLVVSGGYTTQPVTLAWLANNVSGHYKRSVSAASQVGFGNLGGIVASNVFFDAEAPLYWTGYGVSLGMLWLCAGACTALYLGVRMENKKRNRGDRDWRLQEADVDNMGDDHPSWRFTT</sequence>
<dbReference type="InterPro" id="IPR020846">
    <property type="entry name" value="MFS_dom"/>
</dbReference>
<evidence type="ECO:0000256" key="6">
    <source>
        <dbReference type="SAM" id="Phobius"/>
    </source>
</evidence>
<feature type="transmembrane region" description="Helical" evidence="6">
    <location>
        <begin position="374"/>
        <end position="395"/>
    </location>
</feature>
<feature type="transmembrane region" description="Helical" evidence="6">
    <location>
        <begin position="434"/>
        <end position="460"/>
    </location>
</feature>
<accession>A0ABR2V926</accession>
<evidence type="ECO:0000256" key="2">
    <source>
        <dbReference type="ARBA" id="ARBA00022448"/>
    </source>
</evidence>
<keyword evidence="5 6" id="KW-0472">Membrane</keyword>
<dbReference type="Gene3D" id="1.20.1250.20">
    <property type="entry name" value="MFS general substrate transporter like domains"/>
    <property type="match status" value="2"/>
</dbReference>
<dbReference type="InterPro" id="IPR011701">
    <property type="entry name" value="MFS"/>
</dbReference>
<dbReference type="EMBL" id="JARVKF010000079">
    <property type="protein sequence ID" value="KAK9423427.1"/>
    <property type="molecule type" value="Genomic_DNA"/>
</dbReference>
<evidence type="ECO:0000256" key="1">
    <source>
        <dbReference type="ARBA" id="ARBA00004141"/>
    </source>
</evidence>
<proteinExistence type="predicted"/>
<evidence type="ECO:0000313" key="9">
    <source>
        <dbReference type="Proteomes" id="UP001408356"/>
    </source>
</evidence>
<feature type="transmembrane region" description="Helical" evidence="6">
    <location>
        <begin position="321"/>
        <end position="338"/>
    </location>
</feature>
<feature type="domain" description="Major facilitator superfamily (MFS) profile" evidence="7">
    <location>
        <begin position="52"/>
        <end position="467"/>
    </location>
</feature>
<dbReference type="InterPro" id="IPR036259">
    <property type="entry name" value="MFS_trans_sf"/>
</dbReference>